<evidence type="ECO:0000256" key="3">
    <source>
        <dbReference type="SAM" id="Coils"/>
    </source>
</evidence>
<dbReference type="Gene3D" id="2.60.40.1970">
    <property type="entry name" value="YEATS domain"/>
    <property type="match status" value="1"/>
</dbReference>
<feature type="region of interest" description="Disordered" evidence="4">
    <location>
        <begin position="1110"/>
        <end position="1130"/>
    </location>
</feature>
<feature type="coiled-coil region" evidence="3">
    <location>
        <begin position="277"/>
        <end position="311"/>
    </location>
</feature>
<evidence type="ECO:0000259" key="5">
    <source>
        <dbReference type="PROSITE" id="PS51037"/>
    </source>
</evidence>
<accession>A0A4Y2P1F7</accession>
<organism evidence="6 7">
    <name type="scientific">Araneus ventricosus</name>
    <name type="common">Orbweaver spider</name>
    <name type="synonym">Epeira ventricosa</name>
    <dbReference type="NCBI Taxonomy" id="182803"/>
    <lineage>
        <taxon>Eukaryota</taxon>
        <taxon>Metazoa</taxon>
        <taxon>Ecdysozoa</taxon>
        <taxon>Arthropoda</taxon>
        <taxon>Chelicerata</taxon>
        <taxon>Arachnida</taxon>
        <taxon>Araneae</taxon>
        <taxon>Araneomorphae</taxon>
        <taxon>Entelegynae</taxon>
        <taxon>Araneoidea</taxon>
        <taxon>Araneidae</taxon>
        <taxon>Araneus</taxon>
    </lineage>
</organism>
<dbReference type="PANTHER" id="PTHR47827:SF3">
    <property type="entry name" value="AF-9 ANC1 HOMOLOGY DOMAIN-CONTAINING PROTEIN"/>
    <property type="match status" value="1"/>
</dbReference>
<dbReference type="GO" id="GO:0045893">
    <property type="term" value="P:positive regulation of DNA-templated transcription"/>
    <property type="evidence" value="ECO:0007669"/>
    <property type="project" value="TreeGrafter"/>
</dbReference>
<feature type="compositionally biased region" description="Low complexity" evidence="4">
    <location>
        <begin position="496"/>
        <end position="509"/>
    </location>
</feature>
<feature type="domain" description="YEATS" evidence="5">
    <location>
        <begin position="1"/>
        <end position="131"/>
    </location>
</feature>
<comment type="caution">
    <text evidence="6">The sequence shown here is derived from an EMBL/GenBank/DDBJ whole genome shotgun (WGS) entry which is preliminary data.</text>
</comment>
<feature type="compositionally biased region" description="Basic residues" evidence="4">
    <location>
        <begin position="1115"/>
        <end position="1129"/>
    </location>
</feature>
<sequence>MNLEVKIEIRSIVKKMTSQLSGNTHNFTVLVRGLNGNQIEHFVKQVVFYLPFNSSNPKEVKRTPPYLISGSTHASFRLPIDIFLHTSEARNKVRYSYYVFLPDKPVENAVNVKTLTFLNTPQDFRERLLRGGAEVVNQTKSEEVPTQVKREPVEIIENQNEPLGNEPNAEFKVVANKVAADSENTSKKNDEHLVCKTEPTEGADIQNEIQNELPDTCAQSKDISEQKNEILKKENETLFNKFSKQEGVIATYVEKLPVLQDDFSAVSTELGHLQKKAEANEAEISSLKSSIQTLTSEIRQHNNKVDEVQGQIKRRKKSSVSSSSFVSESVPCMTSISLENEPHTNNSHKVLSKDKGMAMNERTISHTSFEFPTFSADSNLIQDACKNQLNSSCNTSANKAASSSFSYRNDNESACATAQTVQKAPTPETFLNASHKETVTENSHNFSIQNKPSSCSNNLNGACSINESPWHRISSIYPSKDTISLRNPSLPRKKVSSVPSLSTESTSTLRELPLSKENISTVDEELQSMDQNFFQKESVENLTEGLIQHYAKDKNFSGNLFEAKIAEISSWNHKERNPEHPNILEVSQGEKSSKKETCKNIFAQATQQCTKGRPQVSSFERRNTEPSNFDPLISDFKNGNTFEKTVPQCIEIESQVFSHERDIEPGYLNPQERDSVICDYQNLGQDSFQIVYENISELATQKCIKREQRDAPVESKDAEHVILKPGRTNALIHNIRKLSTQCDSLGRQADKDIFQEVAPQESLPTINKLFDLNPEEMDVVLPDSTTGQDYFHREICKNVLGEPDQQYVEGDLQIIEDEEHRNSSHKEKDPVANVFKTGLCQNVPEETVSNCRKDEVQVFSSDQKEKEIAVLSLSKRYPVKEIQISTEEDCLEGKLHENVFEEVARKQIKSKLHESLSKRKKMKFTNLNHKKGNTMSSNCESISIENNSVEKESSKYLSKKAIQEHVKDGLQVNLNQQERDPVVSNLNHLKNPSLNMKRTMFLPIPEDRKRPCRAKQNLYSVKQKIMCSVPHAALLNNSDSVKHSTIDEQVCLPVKSSLDTITIGDRTSSPIPVQIKNITPENDSALNSVDKNPGFTAEANRNQSVSTCITSSARSQKRARSKGFKKRKSETKSLNPIGSIFKDIDDRLISEAKQNYYVHLLTEFLTNPKKCQNISALIFLVIQYLRRSTKNYLQAFREDRANCIFLPSSESCIVSTLFEIEKKSETYSQLKLIKNILNTIHHMLMAVRNFNVYGFASLCRVFTEICKRKNDLMRPLSLCVEMLKKKLRFAPYLIASIAGVWREPFMLPSDQSEEAMILLGSVSLGAGIKTKKMDDSNWLCSAELISEYFGFPGLPDIKAALNFLRSKIFSNCIKNSFDKSWMVTSSFVILASLKPWEWTKRHLICKYIIPNLSRFAYKKPNEKAFALFCDLCGK</sequence>
<reference evidence="6 7" key="1">
    <citation type="journal article" date="2019" name="Sci. Rep.">
        <title>Orb-weaving spider Araneus ventricosus genome elucidates the spidroin gene catalogue.</title>
        <authorList>
            <person name="Kono N."/>
            <person name="Nakamura H."/>
            <person name="Ohtoshi R."/>
            <person name="Moran D.A.P."/>
            <person name="Shinohara A."/>
            <person name="Yoshida Y."/>
            <person name="Fujiwara M."/>
            <person name="Mori M."/>
            <person name="Tomita M."/>
            <person name="Arakawa K."/>
        </authorList>
    </citation>
    <scope>NUCLEOTIDE SEQUENCE [LARGE SCALE GENOMIC DNA]</scope>
</reference>
<protein>
    <submittedName>
        <fullName evidence="6">Protein AF-9</fullName>
    </submittedName>
</protein>
<keyword evidence="7" id="KW-1185">Reference proteome</keyword>
<dbReference type="PROSITE" id="PS51037">
    <property type="entry name" value="YEATS"/>
    <property type="match status" value="1"/>
</dbReference>
<dbReference type="OrthoDB" id="6434157at2759"/>
<name>A0A4Y2P1F7_ARAVE</name>
<evidence type="ECO:0000313" key="7">
    <source>
        <dbReference type="Proteomes" id="UP000499080"/>
    </source>
</evidence>
<gene>
    <name evidence="6" type="primary">Mllt3_3</name>
    <name evidence="6" type="ORF">AVEN_134556_1</name>
</gene>
<dbReference type="GO" id="GO:0003682">
    <property type="term" value="F:chromatin binding"/>
    <property type="evidence" value="ECO:0007669"/>
    <property type="project" value="TreeGrafter"/>
</dbReference>
<keyword evidence="3" id="KW-0175">Coiled coil</keyword>
<dbReference type="EMBL" id="BGPR01010125">
    <property type="protein sequence ID" value="GBN44380.1"/>
    <property type="molecule type" value="Genomic_DNA"/>
</dbReference>
<dbReference type="Proteomes" id="UP000499080">
    <property type="component" value="Unassembled WGS sequence"/>
</dbReference>
<evidence type="ECO:0000256" key="2">
    <source>
        <dbReference type="PROSITE-ProRule" id="PRU00376"/>
    </source>
</evidence>
<dbReference type="InterPro" id="IPR052790">
    <property type="entry name" value="YEATS_domain"/>
</dbReference>
<dbReference type="PANTHER" id="PTHR47827">
    <property type="entry name" value="AHD DOMAIN-CONTAINING PROTEIN"/>
    <property type="match status" value="1"/>
</dbReference>
<comment type="subcellular location">
    <subcellularLocation>
        <location evidence="2">Nucleus</location>
    </subcellularLocation>
</comment>
<feature type="region of interest" description="Disordered" evidence="4">
    <location>
        <begin position="490"/>
        <end position="509"/>
    </location>
</feature>
<dbReference type="GO" id="GO:0008023">
    <property type="term" value="C:transcription elongation factor complex"/>
    <property type="evidence" value="ECO:0007669"/>
    <property type="project" value="TreeGrafter"/>
</dbReference>
<dbReference type="InterPro" id="IPR038704">
    <property type="entry name" value="YEAST_sf"/>
</dbReference>
<dbReference type="Pfam" id="PF03366">
    <property type="entry name" value="YEATS"/>
    <property type="match status" value="1"/>
</dbReference>
<dbReference type="InterPro" id="IPR055129">
    <property type="entry name" value="YEATS_dom"/>
</dbReference>
<evidence type="ECO:0000256" key="1">
    <source>
        <dbReference type="ARBA" id="ARBA00023242"/>
    </source>
</evidence>
<keyword evidence="1 2" id="KW-0539">Nucleus</keyword>
<proteinExistence type="predicted"/>
<evidence type="ECO:0000256" key="4">
    <source>
        <dbReference type="SAM" id="MobiDB-lite"/>
    </source>
</evidence>
<evidence type="ECO:0000313" key="6">
    <source>
        <dbReference type="EMBL" id="GBN44380.1"/>
    </source>
</evidence>